<organism evidence="3 4">
    <name type="scientific">Brevundimonas viscosa</name>
    <dbReference type="NCBI Taxonomy" id="871741"/>
    <lineage>
        <taxon>Bacteria</taxon>
        <taxon>Pseudomonadati</taxon>
        <taxon>Pseudomonadota</taxon>
        <taxon>Alphaproteobacteria</taxon>
        <taxon>Caulobacterales</taxon>
        <taxon>Caulobacteraceae</taxon>
        <taxon>Brevundimonas</taxon>
    </lineage>
</organism>
<gene>
    <name evidence="3" type="ORF">SAMN05192570_2643</name>
</gene>
<dbReference type="OrthoDB" id="7202432at2"/>
<keyword evidence="4" id="KW-1185">Reference proteome</keyword>
<name>A0A1I6SSZ8_9CAUL</name>
<dbReference type="STRING" id="871741.SAMN05192570_2643"/>
<dbReference type="Proteomes" id="UP000198788">
    <property type="component" value="Unassembled WGS sequence"/>
</dbReference>
<evidence type="ECO:0000313" key="4">
    <source>
        <dbReference type="Proteomes" id="UP000198788"/>
    </source>
</evidence>
<feature type="domain" description="DUF2059" evidence="2">
    <location>
        <begin position="98"/>
        <end position="140"/>
    </location>
</feature>
<dbReference type="RefSeq" id="WP_092311622.1">
    <property type="nucleotide sequence ID" value="NZ_FOZV01000006.1"/>
</dbReference>
<sequence>MRASVIIAAIWLALAAPAAAQSTGTPDGGRERHLALAGQYLELTQGGELFKQLREQIEADYVGSGLPAEQQTWVADEVTNMVREVMNDTIRELRDDVADSFTVAELQAAIDFYTSPLGRSLVRKQVELNFEMQRVMTPMLMPRMVGLMEKFCQRFDCEALAEAEAKASR</sequence>
<dbReference type="AlphaFoldDB" id="A0A1I6SSZ8"/>
<feature type="chain" id="PRO_5011694091" description="DUF2059 domain-containing protein" evidence="1">
    <location>
        <begin position="21"/>
        <end position="169"/>
    </location>
</feature>
<evidence type="ECO:0000256" key="1">
    <source>
        <dbReference type="SAM" id="SignalP"/>
    </source>
</evidence>
<evidence type="ECO:0000259" key="2">
    <source>
        <dbReference type="Pfam" id="PF09832"/>
    </source>
</evidence>
<proteinExistence type="predicted"/>
<dbReference type="InterPro" id="IPR018637">
    <property type="entry name" value="DUF2059"/>
</dbReference>
<reference evidence="4" key="1">
    <citation type="submission" date="2016-10" db="EMBL/GenBank/DDBJ databases">
        <authorList>
            <person name="Varghese N."/>
            <person name="Submissions S."/>
        </authorList>
    </citation>
    <scope>NUCLEOTIDE SEQUENCE [LARGE SCALE GENOMIC DNA]</scope>
    <source>
        <strain evidence="4">CGMCC 1.10683</strain>
    </source>
</reference>
<protein>
    <recommendedName>
        <fullName evidence="2">DUF2059 domain-containing protein</fullName>
    </recommendedName>
</protein>
<dbReference type="Pfam" id="PF09832">
    <property type="entry name" value="DUF2059"/>
    <property type="match status" value="1"/>
</dbReference>
<keyword evidence="1" id="KW-0732">Signal</keyword>
<evidence type="ECO:0000313" key="3">
    <source>
        <dbReference type="EMBL" id="SFS80052.1"/>
    </source>
</evidence>
<feature type="signal peptide" evidence="1">
    <location>
        <begin position="1"/>
        <end position="20"/>
    </location>
</feature>
<accession>A0A1I6SSZ8</accession>
<dbReference type="EMBL" id="FOZV01000006">
    <property type="protein sequence ID" value="SFS80052.1"/>
    <property type="molecule type" value="Genomic_DNA"/>
</dbReference>